<evidence type="ECO:0000313" key="1">
    <source>
        <dbReference type="EMBL" id="AVK97098.1"/>
    </source>
</evidence>
<name>A0A2S0K1B5_LYSSH</name>
<dbReference type="Proteomes" id="UP000238825">
    <property type="component" value="Chromosome"/>
</dbReference>
<accession>A0A2S0K1B5</accession>
<dbReference type="GeneID" id="48279108"/>
<reference evidence="1 2" key="1">
    <citation type="submission" date="2017-03" db="EMBL/GenBank/DDBJ databases">
        <title>The whole genome sequencing and assembly of Lysinibacillus sphaericus DSM 28T strain.</title>
        <authorList>
            <person name="Lee Y.-J."/>
            <person name="Yi H."/>
            <person name="Bahn Y.-S."/>
            <person name="Kim J.F."/>
            <person name="Lee D.-W."/>
        </authorList>
    </citation>
    <scope>NUCLEOTIDE SEQUENCE [LARGE SCALE GENOMIC DNA]</scope>
    <source>
        <strain evidence="1 2">DSM 28</strain>
    </source>
</reference>
<protein>
    <submittedName>
        <fullName evidence="1">Uncharacterized protein</fullName>
    </submittedName>
</protein>
<organism evidence="1 2">
    <name type="scientific">Lysinibacillus sphaericus</name>
    <name type="common">Bacillus sphaericus</name>
    <dbReference type="NCBI Taxonomy" id="1421"/>
    <lineage>
        <taxon>Bacteria</taxon>
        <taxon>Bacillati</taxon>
        <taxon>Bacillota</taxon>
        <taxon>Bacilli</taxon>
        <taxon>Bacillales</taxon>
        <taxon>Bacillaceae</taxon>
        <taxon>Lysinibacillus</taxon>
    </lineage>
</organism>
<evidence type="ECO:0000313" key="2">
    <source>
        <dbReference type="Proteomes" id="UP000238825"/>
    </source>
</evidence>
<dbReference type="RefSeq" id="WP_024361858.1">
    <property type="nucleotide sequence ID" value="NZ_BJNS01000037.1"/>
</dbReference>
<sequence length="68" mass="8382">MDIQCRFLSIYLVNDKLPEYRRGRDYMDDLGLTYRQAFNKAYKEVKPPSVTLPYVSYYEWRKKFSREE</sequence>
<proteinExistence type="predicted"/>
<gene>
    <name evidence="1" type="ORF">LS41612_12900</name>
</gene>
<dbReference type="AlphaFoldDB" id="A0A2S0K1B5"/>
<dbReference type="EMBL" id="CP019980">
    <property type="protein sequence ID" value="AVK97098.1"/>
    <property type="molecule type" value="Genomic_DNA"/>
</dbReference>